<sequence length="367" mass="43582">MHESLFNNKITLSTPSGLTPVKVDMIKTELGVEIRLIDTSNVFSLWTYTLTSSDFYILKRDQDILVDYDRFIQILVNLFHGVSTSKYTAYFNEGVLRFIENLEFRNICKLELKFAKPEETQYRRYLGDLIGRMEGDNIKLIKENSILRDRCMNGDQNLKEKIRFLEQDNTELRRRLDLIQKDFSIVQERASSKEEEMAKLSNRIYTLDNENAQLRYEMERYQRENSVSFKDQLKNKENELEELSREMNTANEIIKKLRQENSDLKQFKSENLSAVQKEADRNEELGLKLEDMTKKMSQLDTKYKKLKEEVKEKTQRVEELNETNRVLTKRLENAQNVYNHFYSKKIEDHPDNFSDTFSLRPESPPGR</sequence>
<evidence type="ECO:0000256" key="1">
    <source>
        <dbReference type="ARBA" id="ARBA00004300"/>
    </source>
</evidence>
<gene>
    <name evidence="8" type="ORF">VICG_00320</name>
</gene>
<dbReference type="OrthoDB" id="49058at2759"/>
<organism evidence="8 9">
    <name type="scientific">Vittaforma corneae (strain ATCC 50505)</name>
    <name type="common">Microsporidian parasite</name>
    <name type="synonym">Nosema corneum</name>
    <dbReference type="NCBI Taxonomy" id="993615"/>
    <lineage>
        <taxon>Eukaryota</taxon>
        <taxon>Fungi</taxon>
        <taxon>Fungi incertae sedis</taxon>
        <taxon>Microsporidia</taxon>
        <taxon>Nosematidae</taxon>
        <taxon>Vittaforma</taxon>
    </lineage>
</organism>
<dbReference type="RefSeq" id="XP_007603773.1">
    <property type="nucleotide sequence ID" value="XM_007603711.1"/>
</dbReference>
<dbReference type="Pfam" id="PF16531">
    <property type="entry name" value="SAS-6_N"/>
    <property type="match status" value="1"/>
</dbReference>
<feature type="coiled-coil region" evidence="6">
    <location>
        <begin position="155"/>
        <end position="337"/>
    </location>
</feature>
<evidence type="ECO:0000256" key="5">
    <source>
        <dbReference type="ARBA" id="ARBA00023306"/>
    </source>
</evidence>
<evidence type="ECO:0000256" key="2">
    <source>
        <dbReference type="ARBA" id="ARBA00022490"/>
    </source>
</evidence>
<feature type="domain" description="Spindle assembly abnormal protein 6 N-terminal" evidence="7">
    <location>
        <begin position="22"/>
        <end position="114"/>
    </location>
</feature>
<dbReference type="AlphaFoldDB" id="L2GNV7"/>
<dbReference type="InterPro" id="IPR038558">
    <property type="entry name" value="SAS-6_N_sf"/>
</dbReference>
<keyword evidence="9" id="KW-1185">Reference proteome</keyword>
<dbReference type="Proteomes" id="UP000011082">
    <property type="component" value="Unassembled WGS sequence"/>
</dbReference>
<evidence type="ECO:0000256" key="3">
    <source>
        <dbReference type="ARBA" id="ARBA00023054"/>
    </source>
</evidence>
<keyword evidence="3 6" id="KW-0175">Coiled coil</keyword>
<dbReference type="STRING" id="993615.L2GNV7"/>
<evidence type="ECO:0000313" key="9">
    <source>
        <dbReference type="Proteomes" id="UP000011082"/>
    </source>
</evidence>
<evidence type="ECO:0000256" key="6">
    <source>
        <dbReference type="SAM" id="Coils"/>
    </source>
</evidence>
<dbReference type="PANTHER" id="PTHR44281:SF2">
    <property type="entry name" value="SPINDLE ASSEMBLY ABNORMAL PROTEIN 6 HOMOLOG"/>
    <property type="match status" value="1"/>
</dbReference>
<evidence type="ECO:0000313" key="8">
    <source>
        <dbReference type="EMBL" id="ELA42568.1"/>
    </source>
</evidence>
<dbReference type="VEuPathDB" id="MicrosporidiaDB:VICG_00320"/>
<accession>L2GNV7</accession>
<reference evidence="9" key="1">
    <citation type="submission" date="2011-05" db="EMBL/GenBank/DDBJ databases">
        <title>The genome sequence of Vittaforma corneae strain ATCC 50505.</title>
        <authorList>
            <consortium name="The Broad Institute Genome Sequencing Platform"/>
            <person name="Cuomo C."/>
            <person name="Didier E."/>
            <person name="Bowers L."/>
            <person name="Young S.K."/>
            <person name="Zeng Q."/>
            <person name="Gargeya S."/>
            <person name="Fitzgerald M."/>
            <person name="Haas B."/>
            <person name="Abouelleil A."/>
            <person name="Alvarado L."/>
            <person name="Arachchi H.M."/>
            <person name="Berlin A."/>
            <person name="Chapman S.B."/>
            <person name="Gearin G."/>
            <person name="Goldberg J."/>
            <person name="Griggs A."/>
            <person name="Gujja S."/>
            <person name="Hansen M."/>
            <person name="Heiman D."/>
            <person name="Howarth C."/>
            <person name="Larimer J."/>
            <person name="Lui A."/>
            <person name="MacDonald P.J.P."/>
            <person name="McCowen C."/>
            <person name="Montmayeur A."/>
            <person name="Murphy C."/>
            <person name="Neiman D."/>
            <person name="Pearson M."/>
            <person name="Priest M."/>
            <person name="Roberts A."/>
            <person name="Saif S."/>
            <person name="Shea T."/>
            <person name="Sisk P."/>
            <person name="Stolte C."/>
            <person name="Sykes S."/>
            <person name="Wortman J."/>
            <person name="Nusbaum C."/>
            <person name="Birren B."/>
        </authorList>
    </citation>
    <scope>NUCLEOTIDE SEQUENCE [LARGE SCALE GENOMIC DNA]</scope>
    <source>
        <strain evidence="9">ATCC 50505</strain>
    </source>
</reference>
<evidence type="ECO:0000259" key="7">
    <source>
        <dbReference type="Pfam" id="PF16531"/>
    </source>
</evidence>
<keyword evidence="2" id="KW-0963">Cytoplasm</keyword>
<dbReference type="PANTHER" id="PTHR44281">
    <property type="entry name" value="SPINDLE ASSEMBLY ABNORMAL PROTEIN 6 HOMOLOG"/>
    <property type="match status" value="1"/>
</dbReference>
<proteinExistence type="predicted"/>
<dbReference type="HOGENOM" id="CLU_738101_0_0_1"/>
<keyword evidence="4" id="KW-0206">Cytoskeleton</keyword>
<dbReference type="Gene3D" id="2.170.210.20">
    <property type="entry name" value="Spindle assembly abnormal protein 6, N-terminal domain"/>
    <property type="match status" value="1"/>
</dbReference>
<comment type="subcellular location">
    <subcellularLocation>
        <location evidence="1">Cytoplasm</location>
        <location evidence="1">Cytoskeleton</location>
        <location evidence="1">Microtubule organizing center</location>
        <location evidence="1">Centrosome</location>
    </subcellularLocation>
</comment>
<dbReference type="InParanoid" id="L2GNV7"/>
<protein>
    <recommendedName>
        <fullName evidence="7">Spindle assembly abnormal protein 6 N-terminal domain-containing protein</fullName>
    </recommendedName>
</protein>
<name>L2GNV7_VITCO</name>
<dbReference type="OMA" id="DQMSNKP"/>
<dbReference type="EMBL" id="JH370131">
    <property type="protein sequence ID" value="ELA42568.1"/>
    <property type="molecule type" value="Genomic_DNA"/>
</dbReference>
<keyword evidence="5" id="KW-0131">Cell cycle</keyword>
<dbReference type="InterPro" id="IPR032396">
    <property type="entry name" value="SAS-6_N"/>
</dbReference>
<evidence type="ECO:0000256" key="4">
    <source>
        <dbReference type="ARBA" id="ARBA00023212"/>
    </source>
</evidence>
<dbReference type="GeneID" id="19881038"/>